<feature type="transmembrane region" description="Helical" evidence="8">
    <location>
        <begin position="29"/>
        <end position="48"/>
    </location>
</feature>
<evidence type="ECO:0000256" key="7">
    <source>
        <dbReference type="ARBA" id="ARBA00047690"/>
    </source>
</evidence>
<dbReference type="PANTHER" id="PTHR43448:SF2">
    <property type="entry name" value="PROTOHEME IX FARNESYLTRANSFERASE, MITOCHONDRIAL"/>
    <property type="match status" value="1"/>
</dbReference>
<evidence type="ECO:0000256" key="5">
    <source>
        <dbReference type="ARBA" id="ARBA00023133"/>
    </source>
</evidence>
<feature type="transmembrane region" description="Helical" evidence="8">
    <location>
        <begin position="248"/>
        <end position="265"/>
    </location>
</feature>
<keyword evidence="5 8" id="KW-0350">Heme biosynthesis</keyword>
<dbReference type="Proteomes" id="UP000521032">
    <property type="component" value="Unassembled WGS sequence"/>
</dbReference>
<dbReference type="PANTHER" id="PTHR43448">
    <property type="entry name" value="PROTOHEME IX FARNESYLTRANSFERASE, MITOCHONDRIAL"/>
    <property type="match status" value="1"/>
</dbReference>
<feature type="transmembrane region" description="Helical" evidence="8">
    <location>
        <begin position="154"/>
        <end position="173"/>
    </location>
</feature>
<keyword evidence="8" id="KW-1003">Cell membrane</keyword>
<comment type="subunit">
    <text evidence="8">Interacts with CtaA.</text>
</comment>
<comment type="miscellaneous">
    <text evidence="8">Carbon 2 of the heme B porphyrin ring is defined according to the Fischer nomenclature.</text>
</comment>
<dbReference type="Gene3D" id="1.10.357.140">
    <property type="entry name" value="UbiA prenyltransferase"/>
    <property type="match status" value="1"/>
</dbReference>
<evidence type="ECO:0000256" key="3">
    <source>
        <dbReference type="ARBA" id="ARBA00022692"/>
    </source>
</evidence>
<keyword evidence="3 8" id="KW-0812">Transmembrane</keyword>
<comment type="pathway">
    <text evidence="8">Porphyrin-containing compound metabolism; heme O biosynthesis; heme O from protoheme: step 1/1.</text>
</comment>
<evidence type="ECO:0000313" key="10">
    <source>
        <dbReference type="Proteomes" id="UP000521032"/>
    </source>
</evidence>
<dbReference type="AlphaFoldDB" id="A0A6V7RDW3"/>
<keyword evidence="6 8" id="KW-0472">Membrane</keyword>
<gene>
    <name evidence="9" type="primary">ctaB2_2</name>
    <name evidence="8" type="synonym">ctaB</name>
    <name evidence="9" type="ORF">JEOSCH030_00910</name>
</gene>
<evidence type="ECO:0000256" key="8">
    <source>
        <dbReference type="HAMAP-Rule" id="MF_00154"/>
    </source>
</evidence>
<comment type="catalytic activity">
    <reaction evidence="7 8">
        <text>heme b + (2E,6E)-farnesyl diphosphate + H2O = Fe(II)-heme o + diphosphate</text>
        <dbReference type="Rhea" id="RHEA:28070"/>
        <dbReference type="ChEBI" id="CHEBI:15377"/>
        <dbReference type="ChEBI" id="CHEBI:33019"/>
        <dbReference type="ChEBI" id="CHEBI:60344"/>
        <dbReference type="ChEBI" id="CHEBI:60530"/>
        <dbReference type="ChEBI" id="CHEBI:175763"/>
        <dbReference type="EC" id="2.5.1.141"/>
    </reaction>
</comment>
<name>A0A6V7RDW3_9BACL</name>
<evidence type="ECO:0000256" key="2">
    <source>
        <dbReference type="ARBA" id="ARBA00022679"/>
    </source>
</evidence>
<comment type="function">
    <text evidence="8">Converts heme B (protoheme IX) to heme O by substitution of the vinyl group on carbon 2 of heme B porphyrin ring with a hydroxyethyl farnesyl side group.</text>
</comment>
<dbReference type="HAMAP" id="MF_00154">
    <property type="entry name" value="CyoE_CtaB"/>
    <property type="match status" value="1"/>
</dbReference>
<dbReference type="InterPro" id="IPR000537">
    <property type="entry name" value="UbiA_prenyltransferase"/>
</dbReference>
<proteinExistence type="inferred from homology"/>
<dbReference type="GO" id="GO:0008495">
    <property type="term" value="F:protoheme IX farnesyltransferase activity"/>
    <property type="evidence" value="ECO:0007669"/>
    <property type="project" value="UniProtKB-UniRule"/>
</dbReference>
<keyword evidence="10" id="KW-1185">Reference proteome</keyword>
<evidence type="ECO:0000313" key="9">
    <source>
        <dbReference type="EMBL" id="CAD2075797.1"/>
    </source>
</evidence>
<dbReference type="NCBIfam" id="TIGR01473">
    <property type="entry name" value="cyoE_ctaB"/>
    <property type="match status" value="1"/>
</dbReference>
<feature type="transmembrane region" description="Helical" evidence="8">
    <location>
        <begin position="60"/>
        <end position="80"/>
    </location>
</feature>
<comment type="similarity">
    <text evidence="8">Belongs to the UbiA prenyltransferase family. Protoheme IX farnesyltransferase subfamily.</text>
</comment>
<comment type="caution">
    <text evidence="9">The sequence shown here is derived from an EMBL/GenBank/DDBJ whole genome shotgun (WGS) entry which is preliminary data.</text>
</comment>
<protein>
    <recommendedName>
        <fullName evidence="8">Protoheme IX farnesyltransferase</fullName>
        <ecNumber evidence="8">2.5.1.141</ecNumber>
    </recommendedName>
    <alternativeName>
        <fullName evidence="8">Heme B farnesyltransferase</fullName>
    </alternativeName>
    <alternativeName>
        <fullName evidence="8">Heme O synthase</fullName>
    </alternativeName>
</protein>
<keyword evidence="2 8" id="KW-0808">Transferase</keyword>
<dbReference type="UniPathway" id="UPA00834">
    <property type="reaction ID" value="UER00712"/>
</dbReference>
<evidence type="ECO:0000256" key="6">
    <source>
        <dbReference type="ARBA" id="ARBA00023136"/>
    </source>
</evidence>
<dbReference type="EC" id="2.5.1.141" evidence="8"/>
<evidence type="ECO:0000256" key="4">
    <source>
        <dbReference type="ARBA" id="ARBA00022989"/>
    </source>
</evidence>
<dbReference type="GO" id="GO:0005886">
    <property type="term" value="C:plasma membrane"/>
    <property type="evidence" value="ECO:0007669"/>
    <property type="project" value="UniProtKB-SubCell"/>
</dbReference>
<feature type="transmembrane region" description="Helical" evidence="8">
    <location>
        <begin position="119"/>
        <end position="142"/>
    </location>
</feature>
<comment type="subcellular location">
    <subcellularLocation>
        <location evidence="8">Cell membrane</location>
        <topology evidence="8">Multi-pass membrane protein</topology>
    </subcellularLocation>
    <subcellularLocation>
        <location evidence="1">Membrane</location>
        <topology evidence="1">Multi-pass membrane protein</topology>
    </subcellularLocation>
</comment>
<dbReference type="Pfam" id="PF01040">
    <property type="entry name" value="UbiA"/>
    <property type="match status" value="1"/>
</dbReference>
<organism evidence="9 10">
    <name type="scientific">Phocicoccus schoeneichii</name>
    <dbReference type="NCBI Taxonomy" id="1812261"/>
    <lineage>
        <taxon>Bacteria</taxon>
        <taxon>Bacillati</taxon>
        <taxon>Bacillota</taxon>
        <taxon>Bacilli</taxon>
        <taxon>Bacillales</taxon>
        <taxon>Salinicoccaceae</taxon>
        <taxon>Phocicoccus</taxon>
    </lineage>
</organism>
<feature type="transmembrane region" description="Helical" evidence="8">
    <location>
        <begin position="179"/>
        <end position="200"/>
    </location>
</feature>
<reference evidence="9 10" key="1">
    <citation type="submission" date="2020-07" db="EMBL/GenBank/DDBJ databases">
        <authorList>
            <person name="Criscuolo A."/>
        </authorList>
    </citation>
    <scope>NUCLEOTIDE SEQUENCE [LARGE SCALE GENOMIC DNA]</scope>
    <source>
        <strain evidence="10">CIP 111030</strain>
    </source>
</reference>
<dbReference type="EMBL" id="CAJEWE010000010">
    <property type="protein sequence ID" value="CAD2075797.1"/>
    <property type="molecule type" value="Genomic_DNA"/>
</dbReference>
<sequence length="303" mass="33738">MHGEMSSNRQHLTVSKRISAFRVLIKEGIIKANLIPAFAAGFLAVMYYNQSFFKSIPVLLLMLLATTLLIGGVCALNNYYDRDIDSVMSSKQDRPSLDGTFSGPDILKIGFSMAVLGEIILFMINSTAGVIGLLAGFGYVVLYSIYSKRHLVSNTVIGALPGAAPPLIGWAVIEPNLHILAWAMFIVMFIWQPPHFYALAIRRSEEYSNAQVPMLPSVKGNKRAMYSIVMWIALLILTPILMAELGTWFVVVSSLLNLSWLVIALNKFKPIEDYNRYAGRVFVFSLNYILIFYVMIIVAGLLI</sequence>
<dbReference type="InterPro" id="IPR044878">
    <property type="entry name" value="UbiA_sf"/>
</dbReference>
<feature type="transmembrane region" description="Helical" evidence="8">
    <location>
        <begin position="224"/>
        <end position="242"/>
    </location>
</feature>
<dbReference type="CDD" id="cd13957">
    <property type="entry name" value="PT_UbiA_Cox10"/>
    <property type="match status" value="1"/>
</dbReference>
<dbReference type="GO" id="GO:0048034">
    <property type="term" value="P:heme O biosynthetic process"/>
    <property type="evidence" value="ECO:0007669"/>
    <property type="project" value="UniProtKB-UniRule"/>
</dbReference>
<feature type="transmembrane region" description="Helical" evidence="8">
    <location>
        <begin position="277"/>
        <end position="302"/>
    </location>
</feature>
<evidence type="ECO:0000256" key="1">
    <source>
        <dbReference type="ARBA" id="ARBA00004141"/>
    </source>
</evidence>
<accession>A0A6V7RDW3</accession>
<dbReference type="InterPro" id="IPR006369">
    <property type="entry name" value="Protohaem_IX_farnesylTrfase"/>
</dbReference>
<keyword evidence="4 8" id="KW-1133">Transmembrane helix</keyword>